<dbReference type="EMBL" id="MAQA01000003">
    <property type="protein sequence ID" value="OCI32860.1"/>
    <property type="molecule type" value="Genomic_DNA"/>
</dbReference>
<proteinExistence type="predicted"/>
<reference evidence="3 4" key="1">
    <citation type="submission" date="2016-06" db="EMBL/GenBank/DDBJ databases">
        <title>Genome sequence of Oerskovia enterophila DSM 43852.</title>
        <authorList>
            <person name="Poehlein A."/>
            <person name="Jag V."/>
            <person name="Bengelsdorf F.R."/>
            <person name="Daniel R."/>
            <person name="Duerre P."/>
        </authorList>
    </citation>
    <scope>NUCLEOTIDE SEQUENCE [LARGE SCALE GENOMIC DNA]</scope>
    <source>
        <strain evidence="3 4">DSM 43852</strain>
    </source>
</reference>
<feature type="transmembrane region" description="Helical" evidence="2">
    <location>
        <begin position="189"/>
        <end position="206"/>
    </location>
</feature>
<protein>
    <submittedName>
        <fullName evidence="3">Uncharacterized protein</fullName>
    </submittedName>
</protein>
<organism evidence="3 4">
    <name type="scientific">Oerskovia enterophila</name>
    <dbReference type="NCBI Taxonomy" id="43678"/>
    <lineage>
        <taxon>Bacteria</taxon>
        <taxon>Bacillati</taxon>
        <taxon>Actinomycetota</taxon>
        <taxon>Actinomycetes</taxon>
        <taxon>Micrococcales</taxon>
        <taxon>Cellulomonadaceae</taxon>
        <taxon>Oerskovia</taxon>
    </lineage>
</organism>
<keyword evidence="4" id="KW-1185">Reference proteome</keyword>
<feature type="compositionally biased region" description="Pro residues" evidence="1">
    <location>
        <begin position="87"/>
        <end position="96"/>
    </location>
</feature>
<keyword evidence="2" id="KW-0472">Membrane</keyword>
<gene>
    <name evidence="3" type="ORF">OERS_04520</name>
</gene>
<keyword evidence="2" id="KW-0812">Transmembrane</keyword>
<accession>A0ABX2Y8C8</accession>
<sequence length="252" mass="26037">MSNQGGIDDLFPSAPRPPKRPKRRAPQVKLVLHTEEIMGEESPGPSAWVGPIPGVRSTTPAPRRGRSRVRRALLSLARRSPDTDPAAPAPVPAPPAPASLGEDLAATVLTEGEAWAASARPHFPAPVFTPVPVADVPAPGPDLERETGPFAAARGDLVAGTLVRRLVPAVVAVLALVLAASMLGLERPVWIVTLAALALGALAWLAPASPRGWLLIAGLTVAALGVLWVPALVMPVLIVAAAVHVVARDGRA</sequence>
<feature type="transmembrane region" description="Helical" evidence="2">
    <location>
        <begin position="166"/>
        <end position="183"/>
    </location>
</feature>
<comment type="caution">
    <text evidence="3">The sequence shown here is derived from an EMBL/GenBank/DDBJ whole genome shotgun (WGS) entry which is preliminary data.</text>
</comment>
<feature type="transmembrane region" description="Helical" evidence="2">
    <location>
        <begin position="213"/>
        <end position="246"/>
    </location>
</feature>
<dbReference type="Proteomes" id="UP000093412">
    <property type="component" value="Unassembled WGS sequence"/>
</dbReference>
<evidence type="ECO:0000256" key="2">
    <source>
        <dbReference type="SAM" id="Phobius"/>
    </source>
</evidence>
<dbReference type="RefSeq" id="WP_068624074.1">
    <property type="nucleotide sequence ID" value="NZ_MAQA01000003.1"/>
</dbReference>
<feature type="region of interest" description="Disordered" evidence="1">
    <location>
        <begin position="1"/>
        <end position="67"/>
    </location>
</feature>
<name>A0ABX2Y8C8_9CELL</name>
<keyword evidence="2" id="KW-1133">Transmembrane helix</keyword>
<evidence type="ECO:0000313" key="3">
    <source>
        <dbReference type="EMBL" id="OCI32860.1"/>
    </source>
</evidence>
<evidence type="ECO:0000313" key="4">
    <source>
        <dbReference type="Proteomes" id="UP000093412"/>
    </source>
</evidence>
<feature type="compositionally biased region" description="Basic residues" evidence="1">
    <location>
        <begin position="17"/>
        <end position="26"/>
    </location>
</feature>
<feature type="region of interest" description="Disordered" evidence="1">
    <location>
        <begin position="77"/>
        <end position="96"/>
    </location>
</feature>
<evidence type="ECO:0000256" key="1">
    <source>
        <dbReference type="SAM" id="MobiDB-lite"/>
    </source>
</evidence>